<keyword evidence="1" id="KW-0472">Membrane</keyword>
<feature type="chain" id="PRO_5047118841" description="Cuticle protein 16.5-like" evidence="2">
    <location>
        <begin position="26"/>
        <end position="120"/>
    </location>
</feature>
<accession>A0ABM5IGR2</accession>
<name>A0ABM5IGR2_DIAVI</name>
<evidence type="ECO:0000313" key="4">
    <source>
        <dbReference type="Proteomes" id="UP001652700"/>
    </source>
</evidence>
<feature type="signal peptide" evidence="2">
    <location>
        <begin position="1"/>
        <end position="25"/>
    </location>
</feature>
<dbReference type="EnsemblMetazoa" id="XM_028276586.2">
    <property type="protein sequence ID" value="XP_028132387.2"/>
    <property type="gene ID" value="LOC114327872"/>
</dbReference>
<keyword evidence="4" id="KW-1185">Reference proteome</keyword>
<organism evidence="3 4">
    <name type="scientific">Diabrotica virgifera virgifera</name>
    <name type="common">western corn rootworm</name>
    <dbReference type="NCBI Taxonomy" id="50390"/>
    <lineage>
        <taxon>Eukaryota</taxon>
        <taxon>Metazoa</taxon>
        <taxon>Ecdysozoa</taxon>
        <taxon>Arthropoda</taxon>
        <taxon>Hexapoda</taxon>
        <taxon>Insecta</taxon>
        <taxon>Pterygota</taxon>
        <taxon>Neoptera</taxon>
        <taxon>Endopterygota</taxon>
        <taxon>Coleoptera</taxon>
        <taxon>Polyphaga</taxon>
        <taxon>Cucujiformia</taxon>
        <taxon>Chrysomeloidea</taxon>
        <taxon>Chrysomelidae</taxon>
        <taxon>Galerucinae</taxon>
        <taxon>Diabroticina</taxon>
        <taxon>Diabroticites</taxon>
        <taxon>Diabrotica</taxon>
    </lineage>
</organism>
<evidence type="ECO:0000256" key="1">
    <source>
        <dbReference type="SAM" id="Phobius"/>
    </source>
</evidence>
<keyword evidence="2" id="KW-0732">Signal</keyword>
<sequence length="120" mass="11903">MSKIIQRSKMFHYIVILALASAVLADPAPKADPSLLAAPLAVAPAVAPAVVTAQSSQVFARQYNALVAPAAPLVAAAPVAAAPLVAAAPVAPAPYVAAPATPLLAGYRVAAPYLAAPGYL</sequence>
<dbReference type="GeneID" id="114327872"/>
<protein>
    <recommendedName>
        <fullName evidence="5">Cuticle protein 16.5-like</fullName>
    </recommendedName>
</protein>
<evidence type="ECO:0000313" key="3">
    <source>
        <dbReference type="EnsemblMetazoa" id="XP_028132387.2"/>
    </source>
</evidence>
<proteinExistence type="predicted"/>
<dbReference type="Proteomes" id="UP001652700">
    <property type="component" value="Unplaced"/>
</dbReference>
<keyword evidence="1" id="KW-0812">Transmembrane</keyword>
<keyword evidence="1" id="KW-1133">Transmembrane helix</keyword>
<reference evidence="3" key="1">
    <citation type="submission" date="2025-05" db="UniProtKB">
        <authorList>
            <consortium name="EnsemblMetazoa"/>
        </authorList>
    </citation>
    <scope>IDENTIFICATION</scope>
</reference>
<evidence type="ECO:0000256" key="2">
    <source>
        <dbReference type="SAM" id="SignalP"/>
    </source>
</evidence>
<evidence type="ECO:0008006" key="5">
    <source>
        <dbReference type="Google" id="ProtNLM"/>
    </source>
</evidence>
<feature type="transmembrane region" description="Helical" evidence="1">
    <location>
        <begin position="65"/>
        <end position="86"/>
    </location>
</feature>
<dbReference type="RefSeq" id="XP_028132387.2">
    <property type="nucleotide sequence ID" value="XM_028276586.2"/>
</dbReference>